<sequence length="95" mass="11007">MVTSFVARTLLVFVLVTALVTVVESRSKANLHMLRDLLEERRANIEQELEALDDALSTRSFLEKLHRNRRRIADLSIAEMKSVKRTRCYFNPISC</sequence>
<feature type="coiled-coil region" evidence="1">
    <location>
        <begin position="28"/>
        <end position="55"/>
    </location>
</feature>
<comment type="caution">
    <text evidence="3">The sequence shown here is derived from an EMBL/GenBank/DDBJ whole genome shotgun (WGS) entry which is preliminary data.</text>
</comment>
<dbReference type="EMBL" id="JAUCMV010000002">
    <property type="protein sequence ID" value="KAK0417834.1"/>
    <property type="molecule type" value="Genomic_DNA"/>
</dbReference>
<evidence type="ECO:0000256" key="1">
    <source>
        <dbReference type="SAM" id="Coils"/>
    </source>
</evidence>
<proteinExistence type="predicted"/>
<name>A0AA39I7L7_9BILA</name>
<protein>
    <submittedName>
        <fullName evidence="3">Uncharacterized protein</fullName>
    </submittedName>
</protein>
<evidence type="ECO:0000313" key="3">
    <source>
        <dbReference type="EMBL" id="KAK0417834.1"/>
    </source>
</evidence>
<keyword evidence="1" id="KW-0175">Coiled coil</keyword>
<gene>
    <name evidence="3" type="ORF">QR680_013235</name>
</gene>
<evidence type="ECO:0000313" key="4">
    <source>
        <dbReference type="Proteomes" id="UP001175271"/>
    </source>
</evidence>
<dbReference type="AlphaFoldDB" id="A0AA39I7L7"/>
<feature type="chain" id="PRO_5041214798" evidence="2">
    <location>
        <begin position="26"/>
        <end position="95"/>
    </location>
</feature>
<accession>A0AA39I7L7</accession>
<dbReference type="Proteomes" id="UP001175271">
    <property type="component" value="Unassembled WGS sequence"/>
</dbReference>
<keyword evidence="2" id="KW-0732">Signal</keyword>
<organism evidence="3 4">
    <name type="scientific">Steinernema hermaphroditum</name>
    <dbReference type="NCBI Taxonomy" id="289476"/>
    <lineage>
        <taxon>Eukaryota</taxon>
        <taxon>Metazoa</taxon>
        <taxon>Ecdysozoa</taxon>
        <taxon>Nematoda</taxon>
        <taxon>Chromadorea</taxon>
        <taxon>Rhabditida</taxon>
        <taxon>Tylenchina</taxon>
        <taxon>Panagrolaimomorpha</taxon>
        <taxon>Strongyloidoidea</taxon>
        <taxon>Steinernematidae</taxon>
        <taxon>Steinernema</taxon>
    </lineage>
</organism>
<evidence type="ECO:0000256" key="2">
    <source>
        <dbReference type="SAM" id="SignalP"/>
    </source>
</evidence>
<reference evidence="3" key="1">
    <citation type="submission" date="2023-06" db="EMBL/GenBank/DDBJ databases">
        <title>Genomic analysis of the entomopathogenic nematode Steinernema hermaphroditum.</title>
        <authorList>
            <person name="Schwarz E.M."/>
            <person name="Heppert J.K."/>
            <person name="Baniya A."/>
            <person name="Schwartz H.T."/>
            <person name="Tan C.-H."/>
            <person name="Antoshechkin I."/>
            <person name="Sternberg P.W."/>
            <person name="Goodrich-Blair H."/>
            <person name="Dillman A.R."/>
        </authorList>
    </citation>
    <scope>NUCLEOTIDE SEQUENCE</scope>
    <source>
        <strain evidence="3">PS9179</strain>
        <tissue evidence="3">Whole animal</tissue>
    </source>
</reference>
<feature type="signal peptide" evidence="2">
    <location>
        <begin position="1"/>
        <end position="25"/>
    </location>
</feature>
<keyword evidence="4" id="KW-1185">Reference proteome</keyword>